<evidence type="ECO:0000313" key="2">
    <source>
        <dbReference type="Proteomes" id="UP000078540"/>
    </source>
</evidence>
<gene>
    <name evidence="1" type="ORF">ALC53_03751</name>
</gene>
<dbReference type="Proteomes" id="UP000078540">
    <property type="component" value="Unassembled WGS sequence"/>
</dbReference>
<reference evidence="1 2" key="1">
    <citation type="submission" date="2015-09" db="EMBL/GenBank/DDBJ databases">
        <title>Atta colombica WGS genome.</title>
        <authorList>
            <person name="Nygaard S."/>
            <person name="Hu H."/>
            <person name="Boomsma J."/>
            <person name="Zhang G."/>
        </authorList>
    </citation>
    <scope>NUCLEOTIDE SEQUENCE [LARGE SCALE GENOMIC DNA]</scope>
    <source>
        <strain evidence="1">Treedump-2</strain>
        <tissue evidence="1">Whole body</tissue>
    </source>
</reference>
<organism evidence="1 2">
    <name type="scientific">Atta colombica</name>
    <dbReference type="NCBI Taxonomy" id="520822"/>
    <lineage>
        <taxon>Eukaryota</taxon>
        <taxon>Metazoa</taxon>
        <taxon>Ecdysozoa</taxon>
        <taxon>Arthropoda</taxon>
        <taxon>Hexapoda</taxon>
        <taxon>Insecta</taxon>
        <taxon>Pterygota</taxon>
        <taxon>Neoptera</taxon>
        <taxon>Endopterygota</taxon>
        <taxon>Hymenoptera</taxon>
        <taxon>Apocrita</taxon>
        <taxon>Aculeata</taxon>
        <taxon>Formicoidea</taxon>
        <taxon>Formicidae</taxon>
        <taxon>Myrmicinae</taxon>
        <taxon>Atta</taxon>
    </lineage>
</organism>
<keyword evidence="2" id="KW-1185">Reference proteome</keyword>
<evidence type="ECO:0000313" key="1">
    <source>
        <dbReference type="EMBL" id="KYM86828.1"/>
    </source>
</evidence>
<dbReference type="AlphaFoldDB" id="A0A195BNL7"/>
<sequence>DWRNCQFSGSTKWRVCRTSRNNGEKEKEKMRRNLTSCFSLFSHP</sequence>
<dbReference type="EMBL" id="KQ976438">
    <property type="protein sequence ID" value="KYM86828.1"/>
    <property type="molecule type" value="Genomic_DNA"/>
</dbReference>
<accession>A0A195BNL7</accession>
<proteinExistence type="predicted"/>
<protein>
    <submittedName>
        <fullName evidence="1">Uncharacterized protein</fullName>
    </submittedName>
</protein>
<feature type="non-terminal residue" evidence="1">
    <location>
        <position position="1"/>
    </location>
</feature>
<name>A0A195BNL7_9HYME</name>